<keyword evidence="2" id="KW-0121">Carboxypeptidase</keyword>
<dbReference type="SUPFAM" id="SSF52317">
    <property type="entry name" value="Class I glutamine amidotransferase-like"/>
    <property type="match status" value="1"/>
</dbReference>
<organism evidence="8">
    <name type="scientific">Lyngbya confervoides BDU141951</name>
    <dbReference type="NCBI Taxonomy" id="1574623"/>
    <lineage>
        <taxon>Bacteria</taxon>
        <taxon>Bacillati</taxon>
        <taxon>Cyanobacteriota</taxon>
        <taxon>Cyanophyceae</taxon>
        <taxon>Oscillatoriophycideae</taxon>
        <taxon>Oscillatoriales</taxon>
        <taxon>Microcoleaceae</taxon>
        <taxon>Lyngbya</taxon>
    </lineage>
</organism>
<dbReference type="InterPro" id="IPR003507">
    <property type="entry name" value="S66_fam"/>
</dbReference>
<keyword evidence="3" id="KW-0645">Protease</keyword>
<evidence type="ECO:0000259" key="7">
    <source>
        <dbReference type="Pfam" id="PF17676"/>
    </source>
</evidence>
<comment type="caution">
    <text evidence="8">The sequence shown here is derived from an EMBL/GenBank/DDBJ whole genome shotgun (WGS) entry which is preliminary data.</text>
</comment>
<reference evidence="8" key="1">
    <citation type="submission" date="2014-11" db="EMBL/GenBank/DDBJ databases">
        <authorList>
            <person name="Malar M.C."/>
            <person name="Sen D."/>
            <person name="Tripathy S."/>
        </authorList>
    </citation>
    <scope>NUCLEOTIDE SEQUENCE</scope>
    <source>
        <strain evidence="8">BDU141951</strain>
    </source>
</reference>
<proteinExistence type="inferred from homology"/>
<dbReference type="InterPro" id="IPR040921">
    <property type="entry name" value="Peptidase_S66C"/>
</dbReference>
<dbReference type="GO" id="GO:0008236">
    <property type="term" value="F:serine-type peptidase activity"/>
    <property type="evidence" value="ECO:0007669"/>
    <property type="project" value="UniProtKB-KW"/>
</dbReference>
<feature type="domain" description="LD-carboxypeptidase C-terminal" evidence="7">
    <location>
        <begin position="220"/>
        <end position="336"/>
    </location>
</feature>
<evidence type="ECO:0000256" key="4">
    <source>
        <dbReference type="ARBA" id="ARBA00022801"/>
    </source>
</evidence>
<keyword evidence="4" id="KW-0378">Hydrolase</keyword>
<dbReference type="Pfam" id="PF17676">
    <property type="entry name" value="Peptidase_S66C"/>
    <property type="match status" value="1"/>
</dbReference>
<protein>
    <submittedName>
        <fullName evidence="8">LD-carboxypeptidase</fullName>
    </submittedName>
</protein>
<dbReference type="AlphaFoldDB" id="A0A0C1Y704"/>
<dbReference type="PROSITE" id="PS51318">
    <property type="entry name" value="TAT"/>
    <property type="match status" value="1"/>
</dbReference>
<evidence type="ECO:0000256" key="2">
    <source>
        <dbReference type="ARBA" id="ARBA00022645"/>
    </source>
</evidence>
<sequence length="351" mass="37468">MGRRPTRRQLIAGAGAIAATLPFATRASAQATTPRPLKPPRLHPGDTVGIISPAGATFNTTDLDIVMDAVRGLGLVPRPAPHVLAQYGYLAGKDRDRAADVNQFFADPAIKALLPIRGDWGCARILPYLDYDLIRQNPKIITGFSDLTALLLGITAQTGLVTFHGPNGLTAWRPDQTEPFRQVLFDGQALTFENPIAGEDRDRLMQTRFRVQTITPGQARGKLYGGNLSVISGIVGSPYVPDLTGAILFLEDVGESIYRIDRMLTQLKLAGVLDQLAGFVFGQCTNCGPSGGYGGLTLEQVLTDHIAPLGIPAWWNAAIGHVEPILTLPLGLTVTMDATAGQIAMTEGAIV</sequence>
<dbReference type="GO" id="GO:0004180">
    <property type="term" value="F:carboxypeptidase activity"/>
    <property type="evidence" value="ECO:0007669"/>
    <property type="project" value="UniProtKB-KW"/>
</dbReference>
<dbReference type="InterPro" id="IPR006311">
    <property type="entry name" value="TAT_signal"/>
</dbReference>
<evidence type="ECO:0000313" key="8">
    <source>
        <dbReference type="EMBL" id="NEV68015.1"/>
    </source>
</evidence>
<evidence type="ECO:0000256" key="5">
    <source>
        <dbReference type="ARBA" id="ARBA00022825"/>
    </source>
</evidence>
<evidence type="ECO:0000256" key="1">
    <source>
        <dbReference type="ARBA" id="ARBA00010233"/>
    </source>
</evidence>
<reference evidence="8" key="3">
    <citation type="submission" date="2020-02" db="EMBL/GenBank/DDBJ databases">
        <authorList>
            <person name="Sarangi A.N."/>
            <person name="Ghosh S."/>
            <person name="Mukherjee M."/>
            <person name="Tripathy S."/>
        </authorList>
    </citation>
    <scope>NUCLEOTIDE SEQUENCE</scope>
    <source>
        <strain evidence="8">BDU141951</strain>
    </source>
</reference>
<dbReference type="InterPro" id="IPR029062">
    <property type="entry name" value="Class_I_gatase-like"/>
</dbReference>
<dbReference type="PANTHER" id="PTHR30237">
    <property type="entry name" value="MURAMOYLTETRAPEPTIDE CARBOXYPEPTIDASE"/>
    <property type="match status" value="1"/>
</dbReference>
<dbReference type="GO" id="GO:0006508">
    <property type="term" value="P:proteolysis"/>
    <property type="evidence" value="ECO:0007669"/>
    <property type="project" value="UniProtKB-KW"/>
</dbReference>
<dbReference type="SUPFAM" id="SSF141986">
    <property type="entry name" value="LD-carboxypeptidase A C-terminal domain-like"/>
    <property type="match status" value="1"/>
</dbReference>
<dbReference type="InterPro" id="IPR040449">
    <property type="entry name" value="Peptidase_S66_N"/>
</dbReference>
<gene>
    <name evidence="8" type="ORF">QQ91_012910</name>
</gene>
<dbReference type="PANTHER" id="PTHR30237:SF2">
    <property type="entry name" value="MUREIN TETRAPEPTIDE CARBOXYPEPTIDASE"/>
    <property type="match status" value="1"/>
</dbReference>
<feature type="domain" description="LD-carboxypeptidase N-terminal" evidence="6">
    <location>
        <begin position="48"/>
        <end position="165"/>
    </location>
</feature>
<evidence type="ECO:0000256" key="3">
    <source>
        <dbReference type="ARBA" id="ARBA00022670"/>
    </source>
</evidence>
<dbReference type="Gene3D" id="3.50.30.60">
    <property type="entry name" value="LD-carboxypeptidase A C-terminal domain-like"/>
    <property type="match status" value="1"/>
</dbReference>
<dbReference type="EMBL" id="JTHE02000003">
    <property type="protein sequence ID" value="NEV68015.1"/>
    <property type="molecule type" value="Genomic_DNA"/>
</dbReference>
<dbReference type="Gene3D" id="3.40.50.10740">
    <property type="entry name" value="Class I glutamine amidotransferase-like"/>
    <property type="match status" value="1"/>
</dbReference>
<comment type="similarity">
    <text evidence="1">Belongs to the peptidase S66 family.</text>
</comment>
<keyword evidence="5" id="KW-0720">Serine protease</keyword>
<evidence type="ECO:0000259" key="6">
    <source>
        <dbReference type="Pfam" id="PF02016"/>
    </source>
</evidence>
<dbReference type="InterPro" id="IPR027478">
    <property type="entry name" value="LdcA_N"/>
</dbReference>
<reference evidence="8" key="2">
    <citation type="journal article" date="2015" name="Genome Announc.">
        <title>Draft Genome Sequence of Filamentous Marine Cyanobacterium Lyngbya confervoides Strain BDU141951.</title>
        <authorList>
            <person name="Chandrababunaidu M.M."/>
            <person name="Sen D."/>
            <person name="Tripathy S."/>
        </authorList>
    </citation>
    <scope>NUCLEOTIDE SEQUENCE</scope>
    <source>
        <strain evidence="8">BDU141951</strain>
    </source>
</reference>
<dbReference type="InterPro" id="IPR027461">
    <property type="entry name" value="Carboxypeptidase_A_C_sf"/>
</dbReference>
<dbReference type="PIRSF" id="PIRSF028757">
    <property type="entry name" value="LD-carboxypeptidase"/>
    <property type="match status" value="1"/>
</dbReference>
<dbReference type="Pfam" id="PF02016">
    <property type="entry name" value="Peptidase_S66"/>
    <property type="match status" value="1"/>
</dbReference>
<dbReference type="CDD" id="cd07025">
    <property type="entry name" value="Peptidase_S66"/>
    <property type="match status" value="1"/>
</dbReference>
<name>A0A0C1Y704_9CYAN</name>
<accession>A0A0C1Y704</accession>